<dbReference type="EMBL" id="AFHG01000035">
    <property type="protein sequence ID" value="EGK72598.1"/>
    <property type="molecule type" value="Genomic_DNA"/>
</dbReference>
<dbReference type="InterPro" id="IPR001633">
    <property type="entry name" value="EAL_dom"/>
</dbReference>
<dbReference type="NCBIfam" id="TIGR00254">
    <property type="entry name" value="GGDEF"/>
    <property type="match status" value="1"/>
</dbReference>
<gene>
    <name evidence="3" type="ORF">METUNv1_01138</name>
</gene>
<dbReference type="InterPro" id="IPR035919">
    <property type="entry name" value="EAL_sf"/>
</dbReference>
<protein>
    <recommendedName>
        <fullName evidence="5">Diguanylate cyclase/phosphodiesterase</fullName>
    </recommendedName>
</protein>
<dbReference type="SUPFAM" id="SSF55073">
    <property type="entry name" value="Nucleotide cyclase"/>
    <property type="match status" value="1"/>
</dbReference>
<dbReference type="CDD" id="cd01949">
    <property type="entry name" value="GGDEF"/>
    <property type="match status" value="1"/>
</dbReference>
<name>F5RA59_METUF</name>
<dbReference type="Gene3D" id="3.20.20.450">
    <property type="entry name" value="EAL domain"/>
    <property type="match status" value="1"/>
</dbReference>
<dbReference type="CDD" id="cd04598">
    <property type="entry name" value="CBS_pair_GGDEF_EAL"/>
    <property type="match status" value="1"/>
</dbReference>
<keyword evidence="4" id="KW-1185">Reference proteome</keyword>
<dbReference type="AlphaFoldDB" id="F5RA59"/>
<dbReference type="Pfam" id="PF00990">
    <property type="entry name" value="GGDEF"/>
    <property type="match status" value="1"/>
</dbReference>
<dbReference type="PANTHER" id="PTHR33121">
    <property type="entry name" value="CYCLIC DI-GMP PHOSPHODIESTERASE PDEF"/>
    <property type="match status" value="1"/>
</dbReference>
<dbReference type="SUPFAM" id="SSF54631">
    <property type="entry name" value="CBS-domain pair"/>
    <property type="match status" value="1"/>
</dbReference>
<dbReference type="STRING" id="1000565.METUNv1_01138"/>
<organism evidence="3 4">
    <name type="scientific">Methyloversatilis universalis (strain ATCC BAA-1314 / DSM 25237 / JCM 13912 / CCUG 52030 / FAM5)</name>
    <dbReference type="NCBI Taxonomy" id="1000565"/>
    <lineage>
        <taxon>Bacteria</taxon>
        <taxon>Pseudomonadati</taxon>
        <taxon>Pseudomonadota</taxon>
        <taxon>Betaproteobacteria</taxon>
        <taxon>Nitrosomonadales</taxon>
        <taxon>Sterolibacteriaceae</taxon>
        <taxon>Methyloversatilis</taxon>
    </lineage>
</organism>
<dbReference type="eggNOG" id="COG2200">
    <property type="taxonomic scope" value="Bacteria"/>
</dbReference>
<dbReference type="RefSeq" id="WP_008059665.1">
    <property type="nucleotide sequence ID" value="NZ_AFHG01000035.1"/>
</dbReference>
<dbReference type="InterPro" id="IPR000160">
    <property type="entry name" value="GGDEF_dom"/>
</dbReference>
<evidence type="ECO:0000313" key="3">
    <source>
        <dbReference type="EMBL" id="EGK72598.1"/>
    </source>
</evidence>
<evidence type="ECO:0000259" key="2">
    <source>
        <dbReference type="PROSITE" id="PS50887"/>
    </source>
</evidence>
<dbReference type="InterPro" id="IPR046342">
    <property type="entry name" value="CBS_dom_sf"/>
</dbReference>
<dbReference type="InterPro" id="IPR050706">
    <property type="entry name" value="Cyclic-di-GMP_PDE-like"/>
</dbReference>
<dbReference type="SMART" id="SM00267">
    <property type="entry name" value="GGDEF"/>
    <property type="match status" value="1"/>
</dbReference>
<dbReference type="PANTHER" id="PTHR33121:SF76">
    <property type="entry name" value="SIGNALING PROTEIN"/>
    <property type="match status" value="1"/>
</dbReference>
<dbReference type="OrthoDB" id="9813903at2"/>
<evidence type="ECO:0000313" key="4">
    <source>
        <dbReference type="Proteomes" id="UP000005019"/>
    </source>
</evidence>
<dbReference type="Gene3D" id="3.10.580.10">
    <property type="entry name" value="CBS-domain"/>
    <property type="match status" value="1"/>
</dbReference>
<dbReference type="InterPro" id="IPR043128">
    <property type="entry name" value="Rev_trsase/Diguanyl_cyclase"/>
</dbReference>
<feature type="domain" description="GGDEF" evidence="2">
    <location>
        <begin position="443"/>
        <end position="595"/>
    </location>
</feature>
<accession>F5RA59</accession>
<dbReference type="CDD" id="cd01948">
    <property type="entry name" value="EAL"/>
    <property type="match status" value="1"/>
</dbReference>
<dbReference type="SMART" id="SM00052">
    <property type="entry name" value="EAL"/>
    <property type="match status" value="1"/>
</dbReference>
<dbReference type="Gene3D" id="3.30.70.270">
    <property type="match status" value="1"/>
</dbReference>
<dbReference type="Proteomes" id="UP000005019">
    <property type="component" value="Unassembled WGS sequence"/>
</dbReference>
<comment type="caution">
    <text evidence="3">The sequence shown here is derived from an EMBL/GenBank/DDBJ whole genome shotgun (WGS) entry which is preliminary data.</text>
</comment>
<feature type="domain" description="EAL" evidence="1">
    <location>
        <begin position="12"/>
        <end position="262"/>
    </location>
</feature>
<reference evidence="3 4" key="1">
    <citation type="journal article" date="2011" name="J. Bacteriol.">
        <title>Genome sequence of Methyloversatilis universalis FAM5T, a methylotrophic representative of the order Rhodocyclales.</title>
        <authorList>
            <person name="Kittichotirat W."/>
            <person name="Good N.M."/>
            <person name="Hall R."/>
            <person name="Bringel F."/>
            <person name="Lajus A."/>
            <person name="Medigue C."/>
            <person name="Smalley N.E."/>
            <person name="Beck D."/>
            <person name="Bumgarner R."/>
            <person name="Vuilleumier S."/>
            <person name="Kalyuzhnaya M.G."/>
        </authorList>
    </citation>
    <scope>NUCLEOTIDE SEQUENCE [LARGE SCALE GENOMIC DNA]</scope>
    <source>
        <strain evidence="4">ATCC BAA-1314 / JCM 13912 / FAM5</strain>
    </source>
</reference>
<evidence type="ECO:0008006" key="5">
    <source>
        <dbReference type="Google" id="ProtNLM"/>
    </source>
</evidence>
<dbReference type="eggNOG" id="COG2199">
    <property type="taxonomic scope" value="Bacteria"/>
</dbReference>
<dbReference type="InterPro" id="IPR029787">
    <property type="entry name" value="Nucleotide_cyclase"/>
</dbReference>
<dbReference type="PROSITE" id="PS50883">
    <property type="entry name" value="EAL"/>
    <property type="match status" value="1"/>
</dbReference>
<evidence type="ECO:0000259" key="1">
    <source>
        <dbReference type="PROSITE" id="PS50883"/>
    </source>
</evidence>
<dbReference type="GO" id="GO:0071111">
    <property type="term" value="F:cyclic-guanylate-specific phosphodiesterase activity"/>
    <property type="evidence" value="ECO:0007669"/>
    <property type="project" value="InterPro"/>
</dbReference>
<dbReference type="SUPFAM" id="SSF141868">
    <property type="entry name" value="EAL domain-like"/>
    <property type="match status" value="1"/>
</dbReference>
<dbReference type="PROSITE" id="PS50887">
    <property type="entry name" value="GGDEF"/>
    <property type="match status" value="1"/>
</dbReference>
<proteinExistence type="predicted"/>
<sequence length="607" mass="66120">MHTLTDQSISSDNHTRTALRALMEGRALGMVFQPIVRLEDGAVLAHEALVRGPEGSALHLPAVLFATARAMELESELEIACVEAAVRQFNPATPGQLYVNCSAGTIRHLASEGCVQLLSLLAQHGLSPSRLVLELTEHERVTEVDVLRMSLARLAALGISVALDDFGDGRSSLRLWAELAPPRVKLDRYFTHSIHTDSRRVEAVRAAVQLARSFGAELVAEGIEEEAELAVLRDLGVHMGQGWLLGRPRGQTVHRVPEALAALMQTRQIAVLPDTPHRDAAGTVSRLAMSAPAVEPDTANLAVVQVFNEHPQLLALPVLDQGIPVGLINRRSFMDLYTQPYHKEVYGKKPCALFMNPNPLRVERSTPLESMSTVLAGEDQRYLYDGFVVTEHGRYVGVATGESLVRAVTEMRIEAARHANPLTFLPGNIPITEHLRRLMAGKVHYAASYFDLNNFKPFNDLYGYYRGDEMIKLAARSIQREADPLRDFVGHVGGDDFIVLFQSEDWQARCERIIRSFNAEARGLFNAEELASGCMEGEDRRGNRTRFPLTTLCAGVVLGQGAGFRTAEEVASAAADAKRQAKAAGGGLHVQAAGDSANDAGRAAAVA</sequence>
<dbReference type="Pfam" id="PF00563">
    <property type="entry name" value="EAL"/>
    <property type="match status" value="1"/>
</dbReference>